<evidence type="ECO:0000256" key="6">
    <source>
        <dbReference type="ARBA" id="ARBA00023002"/>
    </source>
</evidence>
<dbReference type="InterPro" id="IPR017925">
    <property type="entry name" value="DHFR_CS"/>
</dbReference>
<evidence type="ECO:0000256" key="3">
    <source>
        <dbReference type="ARBA" id="ARBA00018886"/>
    </source>
</evidence>
<dbReference type="PROSITE" id="PS51330">
    <property type="entry name" value="DHFR_2"/>
    <property type="match status" value="1"/>
</dbReference>
<keyword evidence="6" id="KW-0560">Oxidoreductase</keyword>
<keyword evidence="5" id="KW-0521">NADP</keyword>
<comment type="similarity">
    <text evidence="7">Belongs to the dihydrofolate reductase family.</text>
</comment>
<gene>
    <name evidence="9" type="ORF">MCHLO_01812</name>
</gene>
<sequence length="81" mass="8926">MSRLTLIVAATKANGIGQNGQLPWRLPKEMAYFARATTNAPADSSNAVVMGRNTWESIPTKFRPLKSRHNVVVSRNPTFNA</sequence>
<dbReference type="InterPro" id="IPR012259">
    <property type="entry name" value="DHFR"/>
</dbReference>
<evidence type="ECO:0000256" key="1">
    <source>
        <dbReference type="ARBA" id="ARBA00004903"/>
    </source>
</evidence>
<dbReference type="EC" id="1.5.1.3" evidence="2"/>
<comment type="pathway">
    <text evidence="1">Cofactor biosynthesis; tetrahydrofolate biosynthesis; 5,6,7,8-tetrahydrofolate from 7,8-dihydrofolate: step 1/1.</text>
</comment>
<dbReference type="PRINTS" id="PR00070">
    <property type="entry name" value="DHFR"/>
</dbReference>
<evidence type="ECO:0000313" key="9">
    <source>
        <dbReference type="EMBL" id="GAT44172.1"/>
    </source>
</evidence>
<dbReference type="Pfam" id="PF00186">
    <property type="entry name" value="DHFR_1"/>
    <property type="match status" value="1"/>
</dbReference>
<proteinExistence type="inferred from homology"/>
<dbReference type="PROSITE" id="PS00075">
    <property type="entry name" value="DHFR_1"/>
    <property type="match status" value="1"/>
</dbReference>
<dbReference type="SUPFAM" id="SSF53597">
    <property type="entry name" value="Dihydrofolate reductase-like"/>
    <property type="match status" value="1"/>
</dbReference>
<organism evidence="9 10">
    <name type="scientific">Mycena chlorophos</name>
    <name type="common">Agaric fungus</name>
    <name type="synonym">Agaricus chlorophos</name>
    <dbReference type="NCBI Taxonomy" id="658473"/>
    <lineage>
        <taxon>Eukaryota</taxon>
        <taxon>Fungi</taxon>
        <taxon>Dikarya</taxon>
        <taxon>Basidiomycota</taxon>
        <taxon>Agaricomycotina</taxon>
        <taxon>Agaricomycetes</taxon>
        <taxon>Agaricomycetidae</taxon>
        <taxon>Agaricales</taxon>
        <taxon>Marasmiineae</taxon>
        <taxon>Mycenaceae</taxon>
        <taxon>Mycena</taxon>
    </lineage>
</organism>
<name>A0ABQ0KZJ6_MYCCL</name>
<dbReference type="Proteomes" id="UP000815677">
    <property type="component" value="Unassembled WGS sequence"/>
</dbReference>
<evidence type="ECO:0000256" key="5">
    <source>
        <dbReference type="ARBA" id="ARBA00022857"/>
    </source>
</evidence>
<evidence type="ECO:0000313" key="10">
    <source>
        <dbReference type="Proteomes" id="UP000815677"/>
    </source>
</evidence>
<dbReference type="Gene3D" id="3.40.430.10">
    <property type="entry name" value="Dihydrofolate Reductase, subunit A"/>
    <property type="match status" value="1"/>
</dbReference>
<dbReference type="EMBL" id="DF839580">
    <property type="protein sequence ID" value="GAT44172.1"/>
    <property type="molecule type" value="Genomic_DNA"/>
</dbReference>
<evidence type="ECO:0000259" key="8">
    <source>
        <dbReference type="PROSITE" id="PS51330"/>
    </source>
</evidence>
<accession>A0ABQ0KZJ6</accession>
<feature type="domain" description="DHFR" evidence="8">
    <location>
        <begin position="3"/>
        <end position="81"/>
    </location>
</feature>
<dbReference type="CDD" id="cd00209">
    <property type="entry name" value="DHFR"/>
    <property type="match status" value="1"/>
</dbReference>
<dbReference type="InterPro" id="IPR001796">
    <property type="entry name" value="DHFR_dom"/>
</dbReference>
<keyword evidence="4" id="KW-0554">One-carbon metabolism</keyword>
<evidence type="ECO:0000256" key="2">
    <source>
        <dbReference type="ARBA" id="ARBA00012856"/>
    </source>
</evidence>
<dbReference type="PANTHER" id="PTHR48069">
    <property type="entry name" value="DIHYDROFOLATE REDUCTASE"/>
    <property type="match status" value="1"/>
</dbReference>
<protein>
    <recommendedName>
        <fullName evidence="3">Dihydrofolate reductase</fullName>
        <ecNumber evidence="2">1.5.1.3</ecNumber>
    </recommendedName>
</protein>
<dbReference type="InterPro" id="IPR024072">
    <property type="entry name" value="DHFR-like_dom_sf"/>
</dbReference>
<reference evidence="9" key="1">
    <citation type="submission" date="2014-09" db="EMBL/GenBank/DDBJ databases">
        <title>Genome sequence of the luminous mushroom Mycena chlorophos for searching fungal bioluminescence genes.</title>
        <authorList>
            <person name="Tanaka Y."/>
            <person name="Kasuga D."/>
            <person name="Oba Y."/>
            <person name="Hase S."/>
            <person name="Sato K."/>
            <person name="Oba Y."/>
            <person name="Sakakibara Y."/>
        </authorList>
    </citation>
    <scope>NUCLEOTIDE SEQUENCE</scope>
</reference>
<evidence type="ECO:0000256" key="4">
    <source>
        <dbReference type="ARBA" id="ARBA00022563"/>
    </source>
</evidence>
<evidence type="ECO:0000256" key="7">
    <source>
        <dbReference type="RuleBase" id="RU004474"/>
    </source>
</evidence>
<keyword evidence="10" id="KW-1185">Reference proteome</keyword>
<dbReference type="PANTHER" id="PTHR48069:SF3">
    <property type="entry name" value="DIHYDROFOLATE REDUCTASE"/>
    <property type="match status" value="1"/>
</dbReference>